<comment type="caution">
    <text evidence="5">The sequence shown here is derived from an EMBL/GenBank/DDBJ whole genome shotgun (WGS) entry which is preliminary data.</text>
</comment>
<dbReference type="PROSITE" id="PS00166">
    <property type="entry name" value="ENOYL_COA_HYDRATASE"/>
    <property type="match status" value="1"/>
</dbReference>
<keyword evidence="3" id="KW-0456">Lyase</keyword>
<dbReference type="Pfam" id="PF00378">
    <property type="entry name" value="ECH_1"/>
    <property type="match status" value="1"/>
</dbReference>
<protein>
    <submittedName>
        <fullName evidence="5">Enoyl-CoA hydratase/isomerase family protein</fullName>
    </submittedName>
</protein>
<evidence type="ECO:0000313" key="6">
    <source>
        <dbReference type="Proteomes" id="UP000756530"/>
    </source>
</evidence>
<dbReference type="InterPro" id="IPR001753">
    <property type="entry name" value="Enoyl-CoA_hydra/iso"/>
</dbReference>
<gene>
    <name evidence="5" type="ORF">KJP28_16420</name>
</gene>
<sequence length="268" mass="28858">MNVLLSETDDGICTLTLNRPERHNALSPELICRLADTLEAMARDDEVRVLILTGAGGASFCSGGDLALTLPLLTGARAPETEWDRRIAADRDIVFRASFKGWHFPKPVIAAINGHCLAGGFEMMLGTDIRIAADHAQFGLPEVRHALIPFAGALPALPRQVPEALAMEMLLTGDTVSAQRLQDAGLVNRVVAADQVLAAAHEVAARIASNGPLAVAEVKRAVALARGRSVEEGWQIETDAMDRVMASEDAQEGPRAFIERRKPDFRGR</sequence>
<comment type="similarity">
    <text evidence="1 4">Belongs to the enoyl-CoA hydratase/isomerase family.</text>
</comment>
<evidence type="ECO:0000256" key="2">
    <source>
        <dbReference type="ARBA" id="ARBA00023098"/>
    </source>
</evidence>
<accession>A0ABS6T5G7</accession>
<reference evidence="5 6" key="1">
    <citation type="submission" date="2021-05" db="EMBL/GenBank/DDBJ databases">
        <title>Culturable bacteria isolated from Daya Bay.</title>
        <authorList>
            <person name="Zheng W."/>
            <person name="Yu S."/>
            <person name="Huang Y."/>
        </authorList>
    </citation>
    <scope>NUCLEOTIDE SEQUENCE [LARGE SCALE GENOMIC DNA]</scope>
    <source>
        <strain evidence="5 6">DP4N28-5</strain>
    </source>
</reference>
<dbReference type="CDD" id="cd06558">
    <property type="entry name" value="crotonase-like"/>
    <property type="match status" value="1"/>
</dbReference>
<name>A0ABS6T5G7_9RHOB</name>
<dbReference type="PANTHER" id="PTHR11941">
    <property type="entry name" value="ENOYL-COA HYDRATASE-RELATED"/>
    <property type="match status" value="1"/>
</dbReference>
<proteinExistence type="inferred from homology"/>
<evidence type="ECO:0000313" key="5">
    <source>
        <dbReference type="EMBL" id="MBV7380511.1"/>
    </source>
</evidence>
<organism evidence="5 6">
    <name type="scientific">Maritimibacter dapengensis</name>
    <dbReference type="NCBI Taxonomy" id="2836868"/>
    <lineage>
        <taxon>Bacteria</taxon>
        <taxon>Pseudomonadati</taxon>
        <taxon>Pseudomonadota</taxon>
        <taxon>Alphaproteobacteria</taxon>
        <taxon>Rhodobacterales</taxon>
        <taxon>Roseobacteraceae</taxon>
        <taxon>Maritimibacter</taxon>
    </lineage>
</organism>
<dbReference type="RefSeq" id="WP_218393717.1">
    <property type="nucleotide sequence ID" value="NZ_JAHUZE010000004.1"/>
</dbReference>
<evidence type="ECO:0000256" key="4">
    <source>
        <dbReference type="RuleBase" id="RU003707"/>
    </source>
</evidence>
<dbReference type="EMBL" id="JAHUZE010000004">
    <property type="protein sequence ID" value="MBV7380511.1"/>
    <property type="molecule type" value="Genomic_DNA"/>
</dbReference>
<keyword evidence="6" id="KW-1185">Reference proteome</keyword>
<dbReference type="PANTHER" id="PTHR11941:SF169">
    <property type="entry name" value="(7AS)-7A-METHYL-1,5-DIOXO-2,3,5,6,7,7A-HEXAHYDRO-1H-INDENE-CARBOXYL-COA HYDROLASE"/>
    <property type="match status" value="1"/>
</dbReference>
<keyword evidence="2" id="KW-0443">Lipid metabolism</keyword>
<dbReference type="Proteomes" id="UP000756530">
    <property type="component" value="Unassembled WGS sequence"/>
</dbReference>
<dbReference type="InterPro" id="IPR018376">
    <property type="entry name" value="Enoyl-CoA_hyd/isom_CS"/>
</dbReference>
<evidence type="ECO:0000256" key="3">
    <source>
        <dbReference type="ARBA" id="ARBA00023239"/>
    </source>
</evidence>
<evidence type="ECO:0000256" key="1">
    <source>
        <dbReference type="ARBA" id="ARBA00005254"/>
    </source>
</evidence>